<accession>A0A6J5YUU5</accession>
<name>A0A6J5YUU5_9ZZZZ</name>
<protein>
    <submittedName>
        <fullName evidence="1">Unannotated protein</fullName>
    </submittedName>
</protein>
<evidence type="ECO:0000313" key="1">
    <source>
        <dbReference type="EMBL" id="CAB4331710.1"/>
    </source>
</evidence>
<dbReference type="AlphaFoldDB" id="A0A6J5YUU5"/>
<proteinExistence type="predicted"/>
<sequence length="47" mass="4941">MLFPAPDGPTIPVRVPGCARNEIPFKTSPLSIISGLATDSKDANEIC</sequence>
<dbReference type="EMBL" id="CAESAC010000017">
    <property type="protein sequence ID" value="CAB4331710.1"/>
    <property type="molecule type" value="Genomic_DNA"/>
</dbReference>
<gene>
    <name evidence="1" type="ORF">UFOPK4028_00225</name>
</gene>
<organism evidence="1">
    <name type="scientific">freshwater metagenome</name>
    <dbReference type="NCBI Taxonomy" id="449393"/>
    <lineage>
        <taxon>unclassified sequences</taxon>
        <taxon>metagenomes</taxon>
        <taxon>ecological metagenomes</taxon>
    </lineage>
</organism>
<reference evidence="1" key="1">
    <citation type="submission" date="2020-05" db="EMBL/GenBank/DDBJ databases">
        <authorList>
            <person name="Chiriac C."/>
            <person name="Salcher M."/>
            <person name="Ghai R."/>
            <person name="Kavagutti S V."/>
        </authorList>
    </citation>
    <scope>NUCLEOTIDE SEQUENCE</scope>
</reference>